<accession>A0A8H3F1S6</accession>
<feature type="signal peptide" evidence="2">
    <location>
        <begin position="1"/>
        <end position="21"/>
    </location>
</feature>
<sequence length="503" mass="56354">MRSRRSIIALWVLGVVVVANCTPLKSSQTRRWERPWQEETGSTIFRDQMVNPSEVFSIMLIIGGDIVQKAIAQMAGKRVTLVAFSFGWVAYAFNGLMSAFGDGSLMPDPDFSSSVIAVRTGNKKSNNSWVLCRLIRDLEQEVENDFQRWYEQAEGELPESSRLIDTEDPKVKCTIVDEGDTGLVVTMCKVSPSILDSWFILELMISLEILTILKALGDGGIPDQHQNVVLYSLTVVVQLVLAMIPTILYGNWSVLLMTFSGTVLAALTASLKEWRLEKYKARRGAKGLIAITRGNGHKHVFVIQNGKHGDSKHINLEDLAGAVRKADHVTRTKSVILAVTWVFFLLLAGGLSDHTWFLLAVGLCGMAHNVYVAGRHVNSANHGIPVQVNKSFGKRMRNSLDTIQFFAENNRFRDLKATSHLAMADNVFESWFGKRTMPDRKVFETSKRPRVMEVLQAVEREYTGVGLALLGEFFPSARLDDDADREFWEKARAKLQEETQNKT</sequence>
<feature type="transmembrane region" description="Helical" evidence="1">
    <location>
        <begin position="228"/>
        <end position="248"/>
    </location>
</feature>
<reference evidence="3" key="1">
    <citation type="submission" date="2021-03" db="EMBL/GenBank/DDBJ databases">
        <authorList>
            <person name="Tagirdzhanova G."/>
        </authorList>
    </citation>
    <scope>NUCLEOTIDE SEQUENCE</scope>
</reference>
<evidence type="ECO:0000313" key="4">
    <source>
        <dbReference type="Proteomes" id="UP000664169"/>
    </source>
</evidence>
<evidence type="ECO:0000313" key="3">
    <source>
        <dbReference type="EMBL" id="CAF9916782.1"/>
    </source>
</evidence>
<comment type="caution">
    <text evidence="3">The sequence shown here is derived from an EMBL/GenBank/DDBJ whole genome shotgun (WGS) entry which is preliminary data.</text>
</comment>
<proteinExistence type="predicted"/>
<dbReference type="EMBL" id="CAJPDQ010000011">
    <property type="protein sequence ID" value="CAF9916782.1"/>
    <property type="molecule type" value="Genomic_DNA"/>
</dbReference>
<evidence type="ECO:0000256" key="1">
    <source>
        <dbReference type="SAM" id="Phobius"/>
    </source>
</evidence>
<name>A0A8H3F1S6_9LECA</name>
<organism evidence="3 4">
    <name type="scientific">Gomphillus americanus</name>
    <dbReference type="NCBI Taxonomy" id="1940652"/>
    <lineage>
        <taxon>Eukaryota</taxon>
        <taxon>Fungi</taxon>
        <taxon>Dikarya</taxon>
        <taxon>Ascomycota</taxon>
        <taxon>Pezizomycotina</taxon>
        <taxon>Lecanoromycetes</taxon>
        <taxon>OSLEUM clade</taxon>
        <taxon>Ostropomycetidae</taxon>
        <taxon>Ostropales</taxon>
        <taxon>Graphidaceae</taxon>
        <taxon>Gomphilloideae</taxon>
        <taxon>Gomphillus</taxon>
    </lineage>
</organism>
<keyword evidence="1" id="KW-0472">Membrane</keyword>
<evidence type="ECO:0000256" key="2">
    <source>
        <dbReference type="SAM" id="SignalP"/>
    </source>
</evidence>
<feature type="transmembrane region" description="Helical" evidence="1">
    <location>
        <begin position="357"/>
        <end position="374"/>
    </location>
</feature>
<gene>
    <name evidence="3" type="ORF">GOMPHAMPRED_001104</name>
</gene>
<dbReference type="OrthoDB" id="1937642at2759"/>
<dbReference type="AlphaFoldDB" id="A0A8H3F1S6"/>
<feature type="transmembrane region" description="Helical" evidence="1">
    <location>
        <begin position="254"/>
        <end position="274"/>
    </location>
</feature>
<feature type="transmembrane region" description="Helical" evidence="1">
    <location>
        <begin position="197"/>
        <end position="216"/>
    </location>
</feature>
<feature type="transmembrane region" description="Helical" evidence="1">
    <location>
        <begin position="79"/>
        <end position="100"/>
    </location>
</feature>
<feature type="chain" id="PRO_5034179997" evidence="2">
    <location>
        <begin position="22"/>
        <end position="503"/>
    </location>
</feature>
<keyword evidence="1" id="KW-0812">Transmembrane</keyword>
<keyword evidence="4" id="KW-1185">Reference proteome</keyword>
<dbReference type="Proteomes" id="UP000664169">
    <property type="component" value="Unassembled WGS sequence"/>
</dbReference>
<keyword evidence="2" id="KW-0732">Signal</keyword>
<keyword evidence="1" id="KW-1133">Transmembrane helix</keyword>
<protein>
    <submittedName>
        <fullName evidence="3">Uncharacterized protein</fullName>
    </submittedName>
</protein>
<feature type="transmembrane region" description="Helical" evidence="1">
    <location>
        <begin position="334"/>
        <end position="351"/>
    </location>
</feature>